<dbReference type="AlphaFoldDB" id="A0A956RPV9"/>
<reference evidence="5" key="1">
    <citation type="submission" date="2020-04" db="EMBL/GenBank/DDBJ databases">
        <authorList>
            <person name="Zhang T."/>
        </authorList>
    </citation>
    <scope>NUCLEOTIDE SEQUENCE</scope>
    <source>
        <strain evidence="5">HKST-UBA01</strain>
    </source>
</reference>
<dbReference type="PANTHER" id="PTHR11601">
    <property type="entry name" value="CYSTEINE DESULFURYLASE FAMILY MEMBER"/>
    <property type="match status" value="1"/>
</dbReference>
<name>A0A956RPV9_UNCEI</name>
<evidence type="ECO:0000256" key="2">
    <source>
        <dbReference type="ARBA" id="ARBA00006490"/>
    </source>
</evidence>
<dbReference type="Proteomes" id="UP000697710">
    <property type="component" value="Unassembled WGS sequence"/>
</dbReference>
<accession>A0A956RPV9</accession>
<dbReference type="Gene3D" id="3.90.1150.10">
    <property type="entry name" value="Aspartate Aminotransferase, domain 1"/>
    <property type="match status" value="1"/>
</dbReference>
<feature type="domain" description="Aminotransferase class V" evidence="4">
    <location>
        <begin position="8"/>
        <end position="82"/>
    </location>
</feature>
<dbReference type="InterPro" id="IPR015422">
    <property type="entry name" value="PyrdxlP-dep_Trfase_small"/>
</dbReference>
<dbReference type="GO" id="GO:0031071">
    <property type="term" value="F:cysteine desulfurase activity"/>
    <property type="evidence" value="ECO:0007669"/>
    <property type="project" value="UniProtKB-EC"/>
</dbReference>
<sequence>MAQGGPPIYMDNAATTRLDPLVLESMMPYLTERYGNAASRVHRFGWEADEAAEVARGRIASALGAETKEIVFTSGATESDNL</sequence>
<gene>
    <name evidence="5" type="ORF">KC729_05220</name>
</gene>
<comment type="cofactor">
    <cofactor evidence="1">
        <name>pyridoxal 5'-phosphate</name>
        <dbReference type="ChEBI" id="CHEBI:597326"/>
    </cofactor>
</comment>
<dbReference type="PANTHER" id="PTHR11601:SF34">
    <property type="entry name" value="CYSTEINE DESULFURASE"/>
    <property type="match status" value="1"/>
</dbReference>
<dbReference type="InterPro" id="IPR000192">
    <property type="entry name" value="Aminotrans_V_dom"/>
</dbReference>
<dbReference type="GO" id="GO:0008483">
    <property type="term" value="F:transaminase activity"/>
    <property type="evidence" value="ECO:0007669"/>
    <property type="project" value="UniProtKB-KW"/>
</dbReference>
<proteinExistence type="inferred from homology"/>
<evidence type="ECO:0000313" key="6">
    <source>
        <dbReference type="Proteomes" id="UP000697710"/>
    </source>
</evidence>
<comment type="similarity">
    <text evidence="2">Belongs to the class-V pyridoxal-phosphate-dependent aminotransferase family. NifS/IscS subfamily.</text>
</comment>
<evidence type="ECO:0000259" key="4">
    <source>
        <dbReference type="Pfam" id="PF00266"/>
    </source>
</evidence>
<dbReference type="InterPro" id="IPR015421">
    <property type="entry name" value="PyrdxlP-dep_Trfase_major"/>
</dbReference>
<comment type="caution">
    <text evidence="5">The sequence shown here is derived from an EMBL/GenBank/DDBJ whole genome shotgun (WGS) entry which is preliminary data.</text>
</comment>
<dbReference type="EMBL" id="JAGQHR010000103">
    <property type="protein sequence ID" value="MCA9727064.1"/>
    <property type="molecule type" value="Genomic_DNA"/>
</dbReference>
<dbReference type="Gene3D" id="3.40.640.10">
    <property type="entry name" value="Type I PLP-dependent aspartate aminotransferase-like (Major domain)"/>
    <property type="match status" value="1"/>
</dbReference>
<comment type="catalytic activity">
    <reaction evidence="3">
        <text>(sulfur carrier)-H + L-cysteine = (sulfur carrier)-SH + L-alanine</text>
        <dbReference type="Rhea" id="RHEA:43892"/>
        <dbReference type="Rhea" id="RHEA-COMP:14737"/>
        <dbReference type="Rhea" id="RHEA-COMP:14739"/>
        <dbReference type="ChEBI" id="CHEBI:29917"/>
        <dbReference type="ChEBI" id="CHEBI:35235"/>
        <dbReference type="ChEBI" id="CHEBI:57972"/>
        <dbReference type="ChEBI" id="CHEBI:64428"/>
        <dbReference type="EC" id="2.8.1.7"/>
    </reaction>
</comment>
<dbReference type="SUPFAM" id="SSF53383">
    <property type="entry name" value="PLP-dependent transferases"/>
    <property type="match status" value="1"/>
</dbReference>
<organism evidence="5 6">
    <name type="scientific">Eiseniibacteriota bacterium</name>
    <dbReference type="NCBI Taxonomy" id="2212470"/>
    <lineage>
        <taxon>Bacteria</taxon>
        <taxon>Candidatus Eiseniibacteriota</taxon>
    </lineage>
</organism>
<evidence type="ECO:0000313" key="5">
    <source>
        <dbReference type="EMBL" id="MCA9727064.1"/>
    </source>
</evidence>
<protein>
    <submittedName>
        <fullName evidence="5">Aminotransferase class V-fold PLP-dependent enzyme</fullName>
    </submittedName>
</protein>
<dbReference type="InterPro" id="IPR015424">
    <property type="entry name" value="PyrdxlP-dep_Trfase"/>
</dbReference>
<dbReference type="Pfam" id="PF00266">
    <property type="entry name" value="Aminotran_5"/>
    <property type="match status" value="1"/>
</dbReference>
<keyword evidence="5" id="KW-0032">Aminotransferase</keyword>
<feature type="non-terminal residue" evidence="5">
    <location>
        <position position="82"/>
    </location>
</feature>
<evidence type="ECO:0000256" key="1">
    <source>
        <dbReference type="ARBA" id="ARBA00001933"/>
    </source>
</evidence>
<evidence type="ECO:0000256" key="3">
    <source>
        <dbReference type="ARBA" id="ARBA00050776"/>
    </source>
</evidence>
<keyword evidence="5" id="KW-0808">Transferase</keyword>
<reference evidence="5" key="2">
    <citation type="journal article" date="2021" name="Microbiome">
        <title>Successional dynamics and alternative stable states in a saline activated sludge microbial community over 9 years.</title>
        <authorList>
            <person name="Wang Y."/>
            <person name="Ye J."/>
            <person name="Ju F."/>
            <person name="Liu L."/>
            <person name="Boyd J.A."/>
            <person name="Deng Y."/>
            <person name="Parks D.H."/>
            <person name="Jiang X."/>
            <person name="Yin X."/>
            <person name="Woodcroft B.J."/>
            <person name="Tyson G.W."/>
            <person name="Hugenholtz P."/>
            <person name="Polz M.F."/>
            <person name="Zhang T."/>
        </authorList>
    </citation>
    <scope>NUCLEOTIDE SEQUENCE</scope>
    <source>
        <strain evidence="5">HKST-UBA01</strain>
    </source>
</reference>